<evidence type="ECO:0000313" key="7">
    <source>
        <dbReference type="Proteomes" id="UP000283077"/>
    </source>
</evidence>
<dbReference type="GO" id="GO:0043590">
    <property type="term" value="C:bacterial nucleoid"/>
    <property type="evidence" value="ECO:0007669"/>
    <property type="project" value="TreeGrafter"/>
</dbReference>
<organism evidence="6 7">
    <name type="scientific">Rheinheimera riviphila</name>
    <dbReference type="NCBI Taxonomy" id="1834037"/>
    <lineage>
        <taxon>Bacteria</taxon>
        <taxon>Pseudomonadati</taxon>
        <taxon>Pseudomonadota</taxon>
        <taxon>Gammaproteobacteria</taxon>
        <taxon>Chromatiales</taxon>
        <taxon>Chromatiaceae</taxon>
        <taxon>Rheinheimera</taxon>
    </lineage>
</organism>
<keyword evidence="5" id="KW-0233">DNA recombination</keyword>
<proteinExistence type="inferred from homology"/>
<keyword evidence="7" id="KW-1185">Reference proteome</keyword>
<comment type="similarity">
    <text evidence="2 5">Belongs to the RecO family.</text>
</comment>
<dbReference type="PANTHER" id="PTHR33991:SF1">
    <property type="entry name" value="DNA REPAIR PROTEIN RECO"/>
    <property type="match status" value="1"/>
</dbReference>
<dbReference type="AlphaFoldDB" id="A0A437R4L0"/>
<gene>
    <name evidence="5" type="primary">recO</name>
    <name evidence="6" type="ORF">EOE67_00185</name>
</gene>
<evidence type="ECO:0000313" key="6">
    <source>
        <dbReference type="EMBL" id="RVU41655.1"/>
    </source>
</evidence>
<protein>
    <recommendedName>
        <fullName evidence="3 5">DNA repair protein RecO</fullName>
    </recommendedName>
    <alternativeName>
        <fullName evidence="4 5">Recombination protein O</fullName>
    </alternativeName>
</protein>
<dbReference type="Gene3D" id="1.20.1440.120">
    <property type="entry name" value="Recombination protein O, C-terminal domain"/>
    <property type="match status" value="1"/>
</dbReference>
<evidence type="ECO:0000256" key="5">
    <source>
        <dbReference type="HAMAP-Rule" id="MF_00201"/>
    </source>
</evidence>
<dbReference type="InterPro" id="IPR042242">
    <property type="entry name" value="RecO_C"/>
</dbReference>
<accession>A0A437R4L0</accession>
<dbReference type="InterPro" id="IPR003717">
    <property type="entry name" value="RecO"/>
</dbReference>
<name>A0A437R4L0_9GAMM</name>
<evidence type="ECO:0000256" key="3">
    <source>
        <dbReference type="ARBA" id="ARBA00021310"/>
    </source>
</evidence>
<reference evidence="6 7" key="1">
    <citation type="submission" date="2019-01" db="EMBL/GenBank/DDBJ databases">
        <authorList>
            <person name="Chen W.-M."/>
        </authorList>
    </citation>
    <scope>NUCLEOTIDE SEQUENCE [LARGE SCALE GENOMIC DNA]</scope>
    <source>
        <strain evidence="6 7">KYPC3</strain>
    </source>
</reference>
<dbReference type="HAMAP" id="MF_00201">
    <property type="entry name" value="RecO"/>
    <property type="match status" value="1"/>
</dbReference>
<dbReference type="Pfam" id="PF02565">
    <property type="entry name" value="RecO_C"/>
    <property type="match status" value="1"/>
</dbReference>
<evidence type="ECO:0000256" key="4">
    <source>
        <dbReference type="ARBA" id="ARBA00033409"/>
    </source>
</evidence>
<keyword evidence="5" id="KW-0234">DNA repair</keyword>
<dbReference type="EMBL" id="SACS01000001">
    <property type="protein sequence ID" value="RVU41655.1"/>
    <property type="molecule type" value="Genomic_DNA"/>
</dbReference>
<dbReference type="SUPFAM" id="SSF50249">
    <property type="entry name" value="Nucleic acid-binding proteins"/>
    <property type="match status" value="1"/>
</dbReference>
<dbReference type="RefSeq" id="WP_127697053.1">
    <property type="nucleotide sequence ID" value="NZ_SACS01000001.1"/>
</dbReference>
<comment type="caution">
    <text evidence="6">The sequence shown here is derived from an EMBL/GenBank/DDBJ whole genome shotgun (WGS) entry which is preliminary data.</text>
</comment>
<dbReference type="InterPro" id="IPR012340">
    <property type="entry name" value="NA-bd_OB-fold"/>
</dbReference>
<keyword evidence="5" id="KW-0227">DNA damage</keyword>
<dbReference type="GO" id="GO:0006310">
    <property type="term" value="P:DNA recombination"/>
    <property type="evidence" value="ECO:0007669"/>
    <property type="project" value="UniProtKB-UniRule"/>
</dbReference>
<sequence length="237" mass="26447">MLQGFAPAYLLHSIAFRDDKLLLDLLLPEQGRLRAVARRPGKKQGGRSHWPQFALLAVQLTGRGELKTVRALEEQQPALQFQGDFLFSAMYLNELLCRIWPQDVGSDQLFALYQHSIQALEAAQPHPGLLQPVLRNFELALLTELGVPVDLEFDALQQPLEAEALYQWQPEAGFIRTGTAAVGQVISGSGWSGDSLLAIARQQWHDDALRVAKQLSRTLMQPLLGNKPLASRALFHR</sequence>
<evidence type="ECO:0000256" key="1">
    <source>
        <dbReference type="ARBA" id="ARBA00003065"/>
    </source>
</evidence>
<dbReference type="PANTHER" id="PTHR33991">
    <property type="entry name" value="DNA REPAIR PROTEIN RECO"/>
    <property type="match status" value="1"/>
</dbReference>
<dbReference type="Proteomes" id="UP000283077">
    <property type="component" value="Unassembled WGS sequence"/>
</dbReference>
<dbReference type="OrthoDB" id="9804792at2"/>
<evidence type="ECO:0000256" key="2">
    <source>
        <dbReference type="ARBA" id="ARBA00007452"/>
    </source>
</evidence>
<comment type="function">
    <text evidence="1 5">Involved in DNA repair and RecF pathway recombination.</text>
</comment>
<dbReference type="GO" id="GO:0006302">
    <property type="term" value="P:double-strand break repair"/>
    <property type="evidence" value="ECO:0007669"/>
    <property type="project" value="TreeGrafter"/>
</dbReference>
<dbReference type="Gene3D" id="2.40.50.140">
    <property type="entry name" value="Nucleic acid-binding proteins"/>
    <property type="match status" value="1"/>
</dbReference>